<dbReference type="PROSITE" id="PS50888">
    <property type="entry name" value="BHLH"/>
    <property type="match status" value="1"/>
</dbReference>
<reference evidence="5" key="1">
    <citation type="submission" date="2022-11" db="UniProtKB">
        <authorList>
            <consortium name="WormBaseParasite"/>
        </authorList>
    </citation>
    <scope>IDENTIFICATION</scope>
</reference>
<dbReference type="Pfam" id="PF00010">
    <property type="entry name" value="HLH"/>
    <property type="match status" value="1"/>
</dbReference>
<dbReference type="GO" id="GO:0046983">
    <property type="term" value="F:protein dimerization activity"/>
    <property type="evidence" value="ECO:0007669"/>
    <property type="project" value="InterPro"/>
</dbReference>
<dbReference type="GO" id="GO:0000977">
    <property type="term" value="F:RNA polymerase II transcription regulatory region sequence-specific DNA binding"/>
    <property type="evidence" value="ECO:0007669"/>
    <property type="project" value="TreeGrafter"/>
</dbReference>
<accession>A0A914CMZ4</accession>
<protein>
    <submittedName>
        <fullName evidence="5">BHLH domain-containing protein</fullName>
    </submittedName>
</protein>
<evidence type="ECO:0000256" key="2">
    <source>
        <dbReference type="SAM" id="MobiDB-lite"/>
    </source>
</evidence>
<keyword evidence="1" id="KW-0238">DNA-binding</keyword>
<dbReference type="GO" id="GO:0000981">
    <property type="term" value="F:DNA-binding transcription factor activity, RNA polymerase II-specific"/>
    <property type="evidence" value="ECO:0007669"/>
    <property type="project" value="TreeGrafter"/>
</dbReference>
<feature type="compositionally biased region" description="Polar residues" evidence="2">
    <location>
        <begin position="1"/>
        <end position="15"/>
    </location>
</feature>
<dbReference type="InterPro" id="IPR050283">
    <property type="entry name" value="E-box_TF_Regulators"/>
</dbReference>
<dbReference type="Gene3D" id="4.10.280.10">
    <property type="entry name" value="Helix-loop-helix DNA-binding domain"/>
    <property type="match status" value="1"/>
</dbReference>
<dbReference type="PANTHER" id="PTHR23349">
    <property type="entry name" value="BASIC HELIX-LOOP-HELIX TRANSCRIPTION FACTOR, TWIST"/>
    <property type="match status" value="1"/>
</dbReference>
<dbReference type="WBParaSite" id="ACRNAN_scaffold1259.g13651.t1">
    <property type="protein sequence ID" value="ACRNAN_scaffold1259.g13651.t1"/>
    <property type="gene ID" value="ACRNAN_scaffold1259.g13651"/>
</dbReference>
<dbReference type="InterPro" id="IPR011598">
    <property type="entry name" value="bHLH_dom"/>
</dbReference>
<dbReference type="AlphaFoldDB" id="A0A914CMZ4"/>
<evidence type="ECO:0000313" key="4">
    <source>
        <dbReference type="Proteomes" id="UP000887540"/>
    </source>
</evidence>
<name>A0A914CMZ4_9BILA</name>
<feature type="domain" description="BHLH" evidence="3">
    <location>
        <begin position="33"/>
        <end position="88"/>
    </location>
</feature>
<dbReference type="SMART" id="SM00353">
    <property type="entry name" value="HLH"/>
    <property type="match status" value="1"/>
</dbReference>
<evidence type="ECO:0000259" key="3">
    <source>
        <dbReference type="PROSITE" id="PS50888"/>
    </source>
</evidence>
<proteinExistence type="predicted"/>
<dbReference type="InterPro" id="IPR036638">
    <property type="entry name" value="HLH_DNA-bd_sf"/>
</dbReference>
<evidence type="ECO:0000256" key="1">
    <source>
        <dbReference type="ARBA" id="ARBA00023125"/>
    </source>
</evidence>
<sequence>MSNLASEMNRLSSIQAKARSKSGKSTLVGKSEHQVHRRNERERRRVQQINNGYTVLARSVASWKECKNRNKLSKVETLRAAVKYIKHLEEVLTVSSSTVDSSSSKTYDYSPYMPQKVEKSDPTIDSMGFNFPSSCYSQGYEPRLSASTTSICSSGYDSAYASPNYGQSFSHSQMLMNMPSQFYGMPHHDNLHSMGR</sequence>
<dbReference type="SUPFAM" id="SSF47459">
    <property type="entry name" value="HLH, helix-loop-helix DNA-binding domain"/>
    <property type="match status" value="1"/>
</dbReference>
<organism evidence="4 5">
    <name type="scientific">Acrobeloides nanus</name>
    <dbReference type="NCBI Taxonomy" id="290746"/>
    <lineage>
        <taxon>Eukaryota</taxon>
        <taxon>Metazoa</taxon>
        <taxon>Ecdysozoa</taxon>
        <taxon>Nematoda</taxon>
        <taxon>Chromadorea</taxon>
        <taxon>Rhabditida</taxon>
        <taxon>Tylenchina</taxon>
        <taxon>Cephalobomorpha</taxon>
        <taxon>Cephaloboidea</taxon>
        <taxon>Cephalobidae</taxon>
        <taxon>Acrobeloides</taxon>
    </lineage>
</organism>
<dbReference type="PANTHER" id="PTHR23349:SF108">
    <property type="entry name" value="BHLH DOMAIN-CONTAINING PROTEIN"/>
    <property type="match status" value="1"/>
</dbReference>
<dbReference type="GO" id="GO:0032502">
    <property type="term" value="P:developmental process"/>
    <property type="evidence" value="ECO:0007669"/>
    <property type="project" value="TreeGrafter"/>
</dbReference>
<dbReference type="Proteomes" id="UP000887540">
    <property type="component" value="Unplaced"/>
</dbReference>
<feature type="region of interest" description="Disordered" evidence="2">
    <location>
        <begin position="1"/>
        <end position="43"/>
    </location>
</feature>
<keyword evidence="4" id="KW-1185">Reference proteome</keyword>
<feature type="compositionally biased region" description="Basic and acidic residues" evidence="2">
    <location>
        <begin position="30"/>
        <end position="43"/>
    </location>
</feature>
<evidence type="ECO:0000313" key="5">
    <source>
        <dbReference type="WBParaSite" id="ACRNAN_scaffold1259.g13651.t1"/>
    </source>
</evidence>